<dbReference type="PROSITE" id="PS51186">
    <property type="entry name" value="GNAT"/>
    <property type="match status" value="1"/>
</dbReference>
<dbReference type="InterPro" id="IPR016181">
    <property type="entry name" value="Acyl_CoA_acyltransferase"/>
</dbReference>
<protein>
    <submittedName>
        <fullName evidence="5">Putative N-acetyltransferase ycf52</fullName>
    </submittedName>
</protein>
<dbReference type="EMBL" id="GDJX01027655">
    <property type="protein sequence ID" value="JAT40281.1"/>
    <property type="molecule type" value="Transcribed_RNA"/>
</dbReference>
<keyword evidence="1 5" id="KW-0808">Transferase</keyword>
<name>A0A1D1XDJ0_9ARAE</name>
<sequence length="238" mass="25488">ANSFCGHWLPSTAHGSHDGPSATTRRSPPPAEPTTGDPPSTGLQMNARGVLCTPSPSRPPPPRPAAAAAKFTISDEELGSRGFRLRRTASGLDLEALNTVFARVGFPRRDPERIRRALEHSESVVGVEEEEEGRGGSARPVAFGRATGDGVFNAVVWDVVVDPSFQGMGLGRAVMERLLEELLGRGISNIALYAEPRVLGFYRPLGFASDPAGIRAMVYSRKQQLQQQGKKGSSSFLP</sequence>
<feature type="non-terminal residue" evidence="5">
    <location>
        <position position="1"/>
    </location>
</feature>
<dbReference type="PANTHER" id="PTHR43626:SF1">
    <property type="entry name" value="GCN5-RELATED N-ACETYLTRANSFERASE 1, CHLOROPLASTIC"/>
    <property type="match status" value="1"/>
</dbReference>
<gene>
    <name evidence="5" type="primary">ycf52_0</name>
    <name evidence="5" type="ORF">g.22709</name>
</gene>
<reference evidence="5" key="1">
    <citation type="submission" date="2015-07" db="EMBL/GenBank/DDBJ databases">
        <title>Transcriptome Assembly of Anthurium amnicola.</title>
        <authorList>
            <person name="Suzuki J."/>
        </authorList>
    </citation>
    <scope>NUCLEOTIDE SEQUENCE</scope>
</reference>
<dbReference type="AlphaFoldDB" id="A0A1D1XDJ0"/>
<evidence type="ECO:0000259" key="4">
    <source>
        <dbReference type="PROSITE" id="PS51186"/>
    </source>
</evidence>
<dbReference type="GO" id="GO:0008080">
    <property type="term" value="F:N-acetyltransferase activity"/>
    <property type="evidence" value="ECO:0007669"/>
    <property type="project" value="InterPro"/>
</dbReference>
<dbReference type="Gene3D" id="3.40.630.30">
    <property type="match status" value="1"/>
</dbReference>
<proteinExistence type="predicted"/>
<dbReference type="GO" id="GO:0005737">
    <property type="term" value="C:cytoplasm"/>
    <property type="evidence" value="ECO:0007669"/>
    <property type="project" value="TreeGrafter"/>
</dbReference>
<dbReference type="Pfam" id="PF00583">
    <property type="entry name" value="Acetyltransf_1"/>
    <property type="match status" value="1"/>
</dbReference>
<feature type="region of interest" description="Disordered" evidence="3">
    <location>
        <begin position="1"/>
        <end position="67"/>
    </location>
</feature>
<evidence type="ECO:0000256" key="2">
    <source>
        <dbReference type="ARBA" id="ARBA00023315"/>
    </source>
</evidence>
<evidence type="ECO:0000313" key="5">
    <source>
        <dbReference type="EMBL" id="JAT40281.1"/>
    </source>
</evidence>
<dbReference type="InterPro" id="IPR000182">
    <property type="entry name" value="GNAT_dom"/>
</dbReference>
<organism evidence="5">
    <name type="scientific">Anthurium amnicola</name>
    <dbReference type="NCBI Taxonomy" id="1678845"/>
    <lineage>
        <taxon>Eukaryota</taxon>
        <taxon>Viridiplantae</taxon>
        <taxon>Streptophyta</taxon>
        <taxon>Embryophyta</taxon>
        <taxon>Tracheophyta</taxon>
        <taxon>Spermatophyta</taxon>
        <taxon>Magnoliopsida</taxon>
        <taxon>Liliopsida</taxon>
        <taxon>Araceae</taxon>
        <taxon>Pothoideae</taxon>
        <taxon>Potheae</taxon>
        <taxon>Anthurium</taxon>
    </lineage>
</organism>
<accession>A0A1D1XDJ0</accession>
<keyword evidence="2" id="KW-0012">Acyltransferase</keyword>
<dbReference type="SUPFAM" id="SSF55729">
    <property type="entry name" value="Acyl-CoA N-acyltransferases (Nat)"/>
    <property type="match status" value="1"/>
</dbReference>
<evidence type="ECO:0000256" key="1">
    <source>
        <dbReference type="ARBA" id="ARBA00022679"/>
    </source>
</evidence>
<dbReference type="CDD" id="cd04301">
    <property type="entry name" value="NAT_SF"/>
    <property type="match status" value="1"/>
</dbReference>
<evidence type="ECO:0000256" key="3">
    <source>
        <dbReference type="SAM" id="MobiDB-lite"/>
    </source>
</evidence>
<feature type="domain" description="N-acetyltransferase" evidence="4">
    <location>
        <begin position="83"/>
        <end position="224"/>
    </location>
</feature>
<dbReference type="PANTHER" id="PTHR43626">
    <property type="entry name" value="ACYL-COA N-ACYLTRANSFERASE"/>
    <property type="match status" value="1"/>
</dbReference>
<dbReference type="InterPro" id="IPR045039">
    <property type="entry name" value="NSI-like"/>
</dbReference>